<dbReference type="InterPro" id="IPR000873">
    <property type="entry name" value="AMP-dep_synth/lig_dom"/>
</dbReference>
<dbReference type="InterPro" id="IPR050237">
    <property type="entry name" value="ATP-dep_AMP-bd_enzyme"/>
</dbReference>
<name>K6WJP9_9ACTN</name>
<protein>
    <submittedName>
        <fullName evidence="6">Putative fatty-acid--CoA ligase</fullName>
    </submittedName>
</protein>
<dbReference type="PANTHER" id="PTHR43767:SF1">
    <property type="entry name" value="NONRIBOSOMAL PEPTIDE SYNTHASE PES1 (EUROFUNG)-RELATED"/>
    <property type="match status" value="1"/>
</dbReference>
<gene>
    <name evidence="6" type="ORF">GORHZ_171_00350</name>
</gene>
<feature type="domain" description="AMP-binding enzyme C-terminal" evidence="5">
    <location>
        <begin position="473"/>
        <end position="548"/>
    </location>
</feature>
<evidence type="ECO:0000313" key="7">
    <source>
        <dbReference type="Proteomes" id="UP000008363"/>
    </source>
</evidence>
<dbReference type="EMBL" id="BAHC01000171">
    <property type="protein sequence ID" value="GAB92362.1"/>
    <property type="molecule type" value="Genomic_DNA"/>
</dbReference>
<evidence type="ECO:0000256" key="2">
    <source>
        <dbReference type="ARBA" id="ARBA00022598"/>
    </source>
</evidence>
<keyword evidence="2 6" id="KW-0436">Ligase</keyword>
<feature type="domain" description="AMP-dependent synthetase/ligase" evidence="4">
    <location>
        <begin position="40"/>
        <end position="424"/>
    </location>
</feature>
<accession>K6WJP9</accession>
<dbReference type="SUPFAM" id="SSF56801">
    <property type="entry name" value="Acetyl-CoA synthetase-like"/>
    <property type="match status" value="1"/>
</dbReference>
<dbReference type="AlphaFoldDB" id="K6WJP9"/>
<dbReference type="PANTHER" id="PTHR43767">
    <property type="entry name" value="LONG-CHAIN-FATTY-ACID--COA LIGASE"/>
    <property type="match status" value="1"/>
</dbReference>
<dbReference type="Pfam" id="PF13193">
    <property type="entry name" value="AMP-binding_C"/>
    <property type="match status" value="1"/>
</dbReference>
<feature type="region of interest" description="Disordered" evidence="3">
    <location>
        <begin position="1"/>
        <end position="22"/>
    </location>
</feature>
<proteinExistence type="inferred from homology"/>
<dbReference type="GO" id="GO:0016878">
    <property type="term" value="F:acid-thiol ligase activity"/>
    <property type="evidence" value="ECO:0007669"/>
    <property type="project" value="UniProtKB-ARBA"/>
</dbReference>
<comment type="similarity">
    <text evidence="1">Belongs to the ATP-dependent AMP-binding enzyme family.</text>
</comment>
<dbReference type="InterPro" id="IPR042099">
    <property type="entry name" value="ANL_N_sf"/>
</dbReference>
<dbReference type="Gene3D" id="3.30.300.30">
    <property type="match status" value="1"/>
</dbReference>
<dbReference type="STRING" id="1108045.GORHZ_171_00350"/>
<evidence type="ECO:0000256" key="3">
    <source>
        <dbReference type="SAM" id="MobiDB-lite"/>
    </source>
</evidence>
<dbReference type="RefSeq" id="WP_006336709.1">
    <property type="nucleotide sequence ID" value="NZ_BAHC01000171.1"/>
</dbReference>
<dbReference type="Proteomes" id="UP000008363">
    <property type="component" value="Unassembled WGS sequence"/>
</dbReference>
<dbReference type="Gene3D" id="3.40.50.12780">
    <property type="entry name" value="N-terminal domain of ligase-like"/>
    <property type="match status" value="1"/>
</dbReference>
<dbReference type="InterPro" id="IPR025110">
    <property type="entry name" value="AMP-bd_C"/>
</dbReference>
<dbReference type="FunFam" id="3.30.300.30:FF:000008">
    <property type="entry name" value="2,3-dihydroxybenzoate-AMP ligase"/>
    <property type="match status" value="1"/>
</dbReference>
<dbReference type="PROSITE" id="PS00455">
    <property type="entry name" value="AMP_BINDING"/>
    <property type="match status" value="1"/>
</dbReference>
<evidence type="ECO:0000259" key="5">
    <source>
        <dbReference type="Pfam" id="PF13193"/>
    </source>
</evidence>
<dbReference type="eggNOG" id="COG0318">
    <property type="taxonomic scope" value="Bacteria"/>
</dbReference>
<comment type="caution">
    <text evidence="6">The sequence shown here is derived from an EMBL/GenBank/DDBJ whole genome shotgun (WGS) entry which is preliminary data.</text>
</comment>
<evidence type="ECO:0000256" key="1">
    <source>
        <dbReference type="ARBA" id="ARBA00006432"/>
    </source>
</evidence>
<dbReference type="InterPro" id="IPR045851">
    <property type="entry name" value="AMP-bd_C_sf"/>
</dbReference>
<evidence type="ECO:0000313" key="6">
    <source>
        <dbReference type="EMBL" id="GAB92362.1"/>
    </source>
</evidence>
<evidence type="ECO:0000259" key="4">
    <source>
        <dbReference type="Pfam" id="PF00501"/>
    </source>
</evidence>
<keyword evidence="7" id="KW-1185">Reference proteome</keyword>
<organism evidence="6 7">
    <name type="scientific">Gordonia rhizosphera NBRC 16068</name>
    <dbReference type="NCBI Taxonomy" id="1108045"/>
    <lineage>
        <taxon>Bacteria</taxon>
        <taxon>Bacillati</taxon>
        <taxon>Actinomycetota</taxon>
        <taxon>Actinomycetes</taxon>
        <taxon>Mycobacteriales</taxon>
        <taxon>Gordoniaceae</taxon>
        <taxon>Gordonia</taxon>
    </lineage>
</organism>
<dbReference type="Pfam" id="PF00501">
    <property type="entry name" value="AMP-binding"/>
    <property type="match status" value="1"/>
</dbReference>
<dbReference type="InterPro" id="IPR020845">
    <property type="entry name" value="AMP-binding_CS"/>
</dbReference>
<reference evidence="6 7" key="1">
    <citation type="submission" date="2012-08" db="EMBL/GenBank/DDBJ databases">
        <title>Whole genome shotgun sequence of Gordonia rhizosphera NBRC 16068.</title>
        <authorList>
            <person name="Takarada H."/>
            <person name="Isaki S."/>
            <person name="Hosoyama A."/>
            <person name="Tsuchikane K."/>
            <person name="Katsumata H."/>
            <person name="Baba S."/>
            <person name="Ohji S."/>
            <person name="Yamazaki S."/>
            <person name="Fujita N."/>
        </authorList>
    </citation>
    <scope>NUCLEOTIDE SEQUENCE [LARGE SCALE GENOMIC DNA]</scope>
    <source>
        <strain evidence="6 7">NBRC 16068</strain>
    </source>
</reference>
<sequence>MPASKTTDPFAGSAIDPARSSSSGVGVTVVQQHHDALSMFRAAVDEFADHTMVAYFDGELTFAQVDAESDAIASALVADGVAVGDRVAVVAQNIPHFLVALVGIWKAGAVIVPVNPMVGDAELRHMLSDSGAVVVFCEETRIGSQAWLEGIDLTAPVISMCPRDYQHRDDERVLPPCPGTITGRDFAGIVASFAGRTPKAYTPDGDSPAALTYTSGTTGRPKGAVNRHRNLAFAGQVYRDWLPLSEHDAILGVPPMSTITGLAIGVAATLLTGCRYVINYRFAPGVLVDIIREHRPTFLVGPPTLYTALLNDPELTASDTASLTHLYCGAAPVPPVLVERWRKRFGQEIRVAYGMTEATGPTHLAPVGVPIPVDEITGALSVGVAVFSTRARVVRPDGTVDDEVGDGEPGELIVSGPQVIREYWRNSEGTRQTIVDGWLRTGDMAVRHGDWFFIVDRLKDLIITSGNNVSPRQVEDCLLGHAAVREVAVIGVPDDYRGEAVCAFVVTDPTAVVTELELIGHCRDRLAPYKAPRRIEFVDELPKNIAGKILRRVLKDRVVAHESC</sequence>